<organism evidence="1">
    <name type="scientific">Pseudoalteromonas prydzensis</name>
    <dbReference type="NCBI Taxonomy" id="182141"/>
    <lineage>
        <taxon>Bacteria</taxon>
        <taxon>Pseudomonadati</taxon>
        <taxon>Pseudomonadota</taxon>
        <taxon>Gammaproteobacteria</taxon>
        <taxon>Alteromonadales</taxon>
        <taxon>Pseudoalteromonadaceae</taxon>
        <taxon>Pseudoalteromonas</taxon>
    </lineage>
</organism>
<gene>
    <name evidence="1" type="ORF">ENH88_15895</name>
</gene>
<protein>
    <submittedName>
        <fullName evidence="1">Gluconate 2-dehydrogenase subunit 3 family protein</fullName>
    </submittedName>
</protein>
<dbReference type="EMBL" id="DRGM01000167">
    <property type="protein sequence ID" value="HEA17891.1"/>
    <property type="molecule type" value="Genomic_DNA"/>
</dbReference>
<dbReference type="Pfam" id="PF13618">
    <property type="entry name" value="Gluconate_2-dh3"/>
    <property type="match status" value="1"/>
</dbReference>
<dbReference type="Proteomes" id="UP000886188">
    <property type="component" value="Unassembled WGS sequence"/>
</dbReference>
<evidence type="ECO:0000313" key="1">
    <source>
        <dbReference type="EMBL" id="HEA17891.1"/>
    </source>
</evidence>
<name>A0A7V1D0X1_9GAMM</name>
<accession>A0A7V1D0X1</accession>
<sequence length="250" mass="27548">MNTNDRMDSYKYISGMTRRESLKWLGLLAAGSTVGLTAGCTKVLEDTPTSSGHWPDIDIAPITAKGYGTDPNLVIPPSSPWPLTLTQSQLTLVAILSDLLVPKEGDIPSASELNVPSVIDEWVSAPYHGQQKDRVTILHALAWIDDESKIRFNKLYSALNKAEQHAILDDIAYYNDDTPEQFQRIAKAFKRFKELVLAAFFCTPQGCKDIGYLGNVPIAGDYPGPSTEAKAHLESILDELGLSEYAYKDE</sequence>
<dbReference type="RefSeq" id="WP_304183647.1">
    <property type="nucleotide sequence ID" value="NZ_DRGM01000167.1"/>
</dbReference>
<reference evidence="1" key="1">
    <citation type="journal article" date="2020" name="mSystems">
        <title>Genome- and Community-Level Interaction Insights into Carbon Utilization and Element Cycling Functions of Hydrothermarchaeota in Hydrothermal Sediment.</title>
        <authorList>
            <person name="Zhou Z."/>
            <person name="Liu Y."/>
            <person name="Xu W."/>
            <person name="Pan J."/>
            <person name="Luo Z.H."/>
            <person name="Li M."/>
        </authorList>
    </citation>
    <scope>NUCLEOTIDE SEQUENCE [LARGE SCALE GENOMIC DNA]</scope>
    <source>
        <strain evidence="1">HyVt-346</strain>
    </source>
</reference>
<proteinExistence type="predicted"/>
<comment type="caution">
    <text evidence="1">The sequence shown here is derived from an EMBL/GenBank/DDBJ whole genome shotgun (WGS) entry which is preliminary data.</text>
</comment>
<dbReference type="InterPro" id="IPR027056">
    <property type="entry name" value="Gluconate_2DH_su3"/>
</dbReference>
<dbReference type="AlphaFoldDB" id="A0A7V1D0X1"/>